<dbReference type="PANTHER" id="PTHR33074:SF97">
    <property type="entry name" value="DUF1618 DOMAIN-CONTAINING PROTEIN"/>
    <property type="match status" value="1"/>
</dbReference>
<evidence type="ECO:0000313" key="3">
    <source>
        <dbReference type="Proteomes" id="UP000636709"/>
    </source>
</evidence>
<sequence>MAVAADSSTGSGAMPNWVMLERFVFRRDDPKCFREDKRTSATGETSVGVRFSVSFILAEPPTPSRLYLSWPEGPKRERMCHLVAAHRNLVLLRLDSFVDPRNTSPFGEVVHDYLIYIADPFAQAQSTPVLRRVPSYTKYNAHYERPRTFPFESPGVGLFCSGGEFAVAYLNICLGDDTSSEEEELDSPLTLEATLWVLRSIVSDDSAGGGEKWEVKSLPIHLSRDDEYKPLPSWKTNEVVPFKDGLCWVDYNSGILHCEGICGDNPKVSFIKFPRNIRRHSALRSELYRSLCVTGGGQTLVFLDVGRHDGAALGPMAPGSGFTITYMTLTDRGAGTNDFTIEAGELWSTHTTEDLPREIMMLPLLSMDDPNVAHFVLYDWADKVGKFSLVTIDLSTKRVVGSVVPYINGEEDLYTDDADMVKAKPYFFMHFLPTEFPTFLNLHRSQEEEEHCVRHFHCIGNRSNHYCRKRKNSAFVAFTALAISSLSFNSAGFSDGLFQFKMDKIAFEV</sequence>
<keyword evidence="3" id="KW-1185">Reference proteome</keyword>
<dbReference type="InterPro" id="IPR011676">
    <property type="entry name" value="DUF1618"/>
</dbReference>
<dbReference type="OrthoDB" id="643043at2759"/>
<name>A0A835BGD4_9POAL</name>
<dbReference type="Pfam" id="PF07762">
    <property type="entry name" value="DUF1618"/>
    <property type="match status" value="1"/>
</dbReference>
<proteinExistence type="predicted"/>
<reference evidence="2" key="1">
    <citation type="submission" date="2020-07" db="EMBL/GenBank/DDBJ databases">
        <title>Genome sequence and genetic diversity analysis of an under-domesticated orphan crop, white fonio (Digitaria exilis).</title>
        <authorList>
            <person name="Bennetzen J.L."/>
            <person name="Chen S."/>
            <person name="Ma X."/>
            <person name="Wang X."/>
            <person name="Yssel A.E.J."/>
            <person name="Chaluvadi S.R."/>
            <person name="Johnson M."/>
            <person name="Gangashetty P."/>
            <person name="Hamidou F."/>
            <person name="Sanogo M.D."/>
            <person name="Zwaenepoel A."/>
            <person name="Wallace J."/>
            <person name="Van De Peer Y."/>
            <person name="Van Deynze A."/>
        </authorList>
    </citation>
    <scope>NUCLEOTIDE SEQUENCE</scope>
    <source>
        <tissue evidence="2">Leaves</tissue>
    </source>
</reference>
<dbReference type="AlphaFoldDB" id="A0A835BGD4"/>
<protein>
    <recommendedName>
        <fullName evidence="1">DUF1618 domain-containing protein</fullName>
    </recommendedName>
</protein>
<feature type="domain" description="DUF1618" evidence="1">
    <location>
        <begin position="248"/>
        <end position="372"/>
    </location>
</feature>
<dbReference type="Proteomes" id="UP000636709">
    <property type="component" value="Unassembled WGS sequence"/>
</dbReference>
<evidence type="ECO:0000259" key="1">
    <source>
        <dbReference type="Pfam" id="PF07762"/>
    </source>
</evidence>
<comment type="caution">
    <text evidence="2">The sequence shown here is derived from an EMBL/GenBank/DDBJ whole genome shotgun (WGS) entry which is preliminary data.</text>
</comment>
<organism evidence="2 3">
    <name type="scientific">Digitaria exilis</name>
    <dbReference type="NCBI Taxonomy" id="1010633"/>
    <lineage>
        <taxon>Eukaryota</taxon>
        <taxon>Viridiplantae</taxon>
        <taxon>Streptophyta</taxon>
        <taxon>Embryophyta</taxon>
        <taxon>Tracheophyta</taxon>
        <taxon>Spermatophyta</taxon>
        <taxon>Magnoliopsida</taxon>
        <taxon>Liliopsida</taxon>
        <taxon>Poales</taxon>
        <taxon>Poaceae</taxon>
        <taxon>PACMAD clade</taxon>
        <taxon>Panicoideae</taxon>
        <taxon>Panicodae</taxon>
        <taxon>Paniceae</taxon>
        <taxon>Anthephorinae</taxon>
        <taxon>Digitaria</taxon>
    </lineage>
</organism>
<dbReference type="PANTHER" id="PTHR33074">
    <property type="entry name" value="EXPRESSED PROTEIN-RELATED"/>
    <property type="match status" value="1"/>
</dbReference>
<evidence type="ECO:0000313" key="2">
    <source>
        <dbReference type="EMBL" id="KAF8690833.1"/>
    </source>
</evidence>
<dbReference type="EMBL" id="JACEFO010001972">
    <property type="protein sequence ID" value="KAF8690833.1"/>
    <property type="molecule type" value="Genomic_DNA"/>
</dbReference>
<gene>
    <name evidence="2" type="ORF">HU200_041230</name>
</gene>
<accession>A0A835BGD4</accession>